<dbReference type="AlphaFoldDB" id="A0A4V3AUS7"/>
<keyword evidence="2" id="KW-1185">Reference proteome</keyword>
<dbReference type="Pfam" id="PF06252">
    <property type="entry name" value="GemA"/>
    <property type="match status" value="1"/>
</dbReference>
<dbReference type="EMBL" id="SMYL01000004">
    <property type="protein sequence ID" value="TDK66010.1"/>
    <property type="molecule type" value="Genomic_DNA"/>
</dbReference>
<dbReference type="Proteomes" id="UP000294829">
    <property type="component" value="Unassembled WGS sequence"/>
</dbReference>
<comment type="caution">
    <text evidence="1">The sequence shown here is derived from an EMBL/GenBank/DDBJ whole genome shotgun (WGS) entry which is preliminary data.</text>
</comment>
<name>A0A4V3AUS7_9BURK</name>
<dbReference type="InterPro" id="IPR009363">
    <property type="entry name" value="Phage_Mu_Gp16"/>
</dbReference>
<protein>
    <submittedName>
        <fullName evidence="1">Regulatory protein GemA</fullName>
    </submittedName>
</protein>
<organism evidence="1 2">
    <name type="scientific">Sapientia aquatica</name>
    <dbReference type="NCBI Taxonomy" id="1549640"/>
    <lineage>
        <taxon>Bacteria</taxon>
        <taxon>Pseudomonadati</taxon>
        <taxon>Pseudomonadota</taxon>
        <taxon>Betaproteobacteria</taxon>
        <taxon>Burkholderiales</taxon>
        <taxon>Oxalobacteraceae</taxon>
        <taxon>Sapientia</taxon>
    </lineage>
</organism>
<proteinExistence type="predicted"/>
<accession>A0A4V3AUS7</accession>
<gene>
    <name evidence="1" type="ORF">E2I14_10480</name>
</gene>
<sequence length="185" mass="20949">MRSRAQLIQLIHIAKSQLGLDDATYRAALAGLELPSSSKHMTLPQLERVLEHMKRSGFRVRSKAKDRAQADDLQSKMLRGMWIEMHKLGYVDDAREAALAAWVKRETGVDALQWLDAEQGQLTIEKLKQWRWRDERRAKRLAAALHAGGRLASPDIAVLAEHWFGAAVLTKAVVKQLLERLKGLK</sequence>
<dbReference type="RefSeq" id="WP_133328177.1">
    <property type="nucleotide sequence ID" value="NZ_SMYL01000004.1"/>
</dbReference>
<evidence type="ECO:0000313" key="2">
    <source>
        <dbReference type="Proteomes" id="UP000294829"/>
    </source>
</evidence>
<evidence type="ECO:0000313" key="1">
    <source>
        <dbReference type="EMBL" id="TDK66010.1"/>
    </source>
</evidence>
<reference evidence="1 2" key="1">
    <citation type="submission" date="2019-03" db="EMBL/GenBank/DDBJ databases">
        <title>Sapientia aquatica gen. nov., sp. nov., isolated from a crater lake.</title>
        <authorList>
            <person name="Felfoldi T."/>
            <person name="Szabo A."/>
            <person name="Toth E."/>
            <person name="Schumann P."/>
            <person name="Keki Z."/>
            <person name="Marialigeti K."/>
            <person name="Mathe I."/>
        </authorList>
    </citation>
    <scope>NUCLEOTIDE SEQUENCE [LARGE SCALE GENOMIC DNA]</scope>
    <source>
        <strain evidence="1 2">SA-152</strain>
    </source>
</reference>
<dbReference type="OrthoDB" id="5460653at2"/>